<reference evidence="1" key="1">
    <citation type="journal article" date="2011" name="PLoS Genet.">
        <title>Parallel evolution of a type IV secretion system in radiating lineages of the host-restricted bacterial pathogen Bartonella.</title>
        <authorList>
            <person name="Engel P."/>
            <person name="Salzburger W."/>
            <person name="Liesch M."/>
            <person name="Chang C.C."/>
            <person name="Maruyama S."/>
            <person name="Lanz C."/>
            <person name="Calteau A."/>
            <person name="Lajus A."/>
            <person name="Medigue C."/>
            <person name="Schuster S.C."/>
            <person name="Dehio C."/>
        </authorList>
    </citation>
    <scope>NUCLEOTIDE SEQUENCE</scope>
    <source>
        <strain evidence="1">R1</strain>
    </source>
</reference>
<evidence type="ECO:0000313" key="1">
    <source>
        <dbReference type="EMBL" id="CBI82914.1"/>
    </source>
</evidence>
<sequence length="30" mass="3237">MLWKSVGERGGRELGDEEGKGVLCGKGWVC</sequence>
<proteinExistence type="predicted"/>
<dbReference type="EMBL" id="FN645524">
    <property type="protein sequence ID" value="CBI82914.1"/>
    <property type="molecule type" value="Genomic_DNA"/>
</dbReference>
<gene>
    <name evidence="1" type="ORF">BARSC_190187</name>
</gene>
<dbReference type="AlphaFoldDB" id="E6Z1C6"/>
<accession>E6Z1C6</accession>
<name>E6Z1C6_BARSR</name>
<protein>
    <submittedName>
        <fullName evidence="1">Uncharacterized protein</fullName>
    </submittedName>
</protein>
<organism evidence="1">
    <name type="scientific">Bartonella schoenbuchensis (strain DSM 13525 / NCTC 13165 / R1)</name>
    <dbReference type="NCBI Taxonomy" id="687861"/>
    <lineage>
        <taxon>Bacteria</taxon>
        <taxon>Pseudomonadati</taxon>
        <taxon>Pseudomonadota</taxon>
        <taxon>Alphaproteobacteria</taxon>
        <taxon>Hyphomicrobiales</taxon>
        <taxon>Bartonellaceae</taxon>
        <taxon>Bartonella</taxon>
    </lineage>
</organism>